<dbReference type="Pfam" id="PF00059">
    <property type="entry name" value="Lectin_C"/>
    <property type="match status" value="1"/>
</dbReference>
<proteinExistence type="predicted"/>
<evidence type="ECO:0000259" key="4">
    <source>
        <dbReference type="PROSITE" id="PS50041"/>
    </source>
</evidence>
<protein>
    <recommendedName>
        <fullName evidence="4">C-type lectin domain-containing protein</fullName>
    </recommendedName>
</protein>
<keyword evidence="3" id="KW-0812">Transmembrane</keyword>
<dbReference type="InterPro" id="IPR016187">
    <property type="entry name" value="CTDL_fold"/>
</dbReference>
<dbReference type="PANTHER" id="PTHR45710">
    <property type="entry name" value="C-TYPE LECTIN DOMAIN-CONTAINING PROTEIN 180"/>
    <property type="match status" value="1"/>
</dbReference>
<dbReference type="SMART" id="SM00034">
    <property type="entry name" value="CLECT"/>
    <property type="match status" value="1"/>
</dbReference>
<evidence type="ECO:0000256" key="1">
    <source>
        <dbReference type="ARBA" id="ARBA00004401"/>
    </source>
</evidence>
<dbReference type="Proteomes" id="UP001162483">
    <property type="component" value="Unassembled WGS sequence"/>
</dbReference>
<dbReference type="Gene3D" id="3.10.100.10">
    <property type="entry name" value="Mannose-Binding Protein A, subunit A"/>
    <property type="match status" value="1"/>
</dbReference>
<dbReference type="CDD" id="cd03593">
    <property type="entry name" value="CLECT_NK_receptors_like"/>
    <property type="match status" value="1"/>
</dbReference>
<evidence type="ECO:0000313" key="5">
    <source>
        <dbReference type="EMBL" id="CAI9601287.1"/>
    </source>
</evidence>
<feature type="domain" description="C-type lectin" evidence="4">
    <location>
        <begin position="64"/>
        <end position="166"/>
    </location>
</feature>
<dbReference type="InterPro" id="IPR016186">
    <property type="entry name" value="C-type_lectin-like/link_sf"/>
</dbReference>
<dbReference type="InterPro" id="IPR033992">
    <property type="entry name" value="NKR-like_CTLD"/>
</dbReference>
<dbReference type="EMBL" id="CATNWA010017543">
    <property type="protein sequence ID" value="CAI9601287.1"/>
    <property type="molecule type" value="Genomic_DNA"/>
</dbReference>
<dbReference type="PANTHER" id="PTHR45710:SF8">
    <property type="entry name" value="RERATING FAMILY MEMBER 4"/>
    <property type="match status" value="1"/>
</dbReference>
<evidence type="ECO:0000256" key="2">
    <source>
        <dbReference type="ARBA" id="ARBA00022734"/>
    </source>
</evidence>
<comment type="caution">
    <text evidence="5">The sequence shown here is derived from an EMBL/GenBank/DDBJ whole genome shotgun (WGS) entry which is preliminary data.</text>
</comment>
<dbReference type="InterPro" id="IPR001304">
    <property type="entry name" value="C-type_lectin-like"/>
</dbReference>
<dbReference type="SUPFAM" id="SSF56436">
    <property type="entry name" value="C-type lectin-like"/>
    <property type="match status" value="1"/>
</dbReference>
<gene>
    <name evidence="5" type="ORF">SPARVUS_LOCUS12952219</name>
</gene>
<reference evidence="5" key="1">
    <citation type="submission" date="2023-05" db="EMBL/GenBank/DDBJ databases">
        <authorList>
            <person name="Stuckert A."/>
        </authorList>
    </citation>
    <scope>NUCLEOTIDE SEQUENCE</scope>
</reference>
<keyword evidence="3" id="KW-1133">Transmembrane helix</keyword>
<keyword evidence="3" id="KW-0472">Membrane</keyword>
<evidence type="ECO:0000256" key="3">
    <source>
        <dbReference type="SAM" id="Phobius"/>
    </source>
</evidence>
<keyword evidence="6" id="KW-1185">Reference proteome</keyword>
<dbReference type="InterPro" id="IPR050828">
    <property type="entry name" value="C-type_lectin/matrix_domain"/>
</dbReference>
<evidence type="ECO:0000313" key="6">
    <source>
        <dbReference type="Proteomes" id="UP001162483"/>
    </source>
</evidence>
<accession>A0ABN9FW30</accession>
<dbReference type="PROSITE" id="PS50041">
    <property type="entry name" value="C_TYPE_LECTIN_2"/>
    <property type="match status" value="1"/>
</dbReference>
<sequence>MVIERRSARRQIQSRCPVCWKRPLCIGVIAAIIAVILIVVAVVICRATSPVHENLFCPDKWTRHGRTCYFVSKNATVWKSAQEYCKEEGGSLLVMDNTSQRHIEELFTLKEDHWIGLRKVNEEWKWIDGSVYTGQVKHDVPQMDCAYFNGGIGALECSSQRSWICMKSL</sequence>
<keyword evidence="2" id="KW-0430">Lectin</keyword>
<comment type="subcellular location">
    <subcellularLocation>
        <location evidence="1">Cell membrane</location>
        <topology evidence="1">Single-pass type II membrane protein</topology>
    </subcellularLocation>
</comment>
<organism evidence="5 6">
    <name type="scientific">Staurois parvus</name>
    <dbReference type="NCBI Taxonomy" id="386267"/>
    <lineage>
        <taxon>Eukaryota</taxon>
        <taxon>Metazoa</taxon>
        <taxon>Chordata</taxon>
        <taxon>Craniata</taxon>
        <taxon>Vertebrata</taxon>
        <taxon>Euteleostomi</taxon>
        <taxon>Amphibia</taxon>
        <taxon>Batrachia</taxon>
        <taxon>Anura</taxon>
        <taxon>Neobatrachia</taxon>
        <taxon>Ranoidea</taxon>
        <taxon>Ranidae</taxon>
        <taxon>Staurois</taxon>
    </lineage>
</organism>
<name>A0ABN9FW30_9NEOB</name>
<feature type="transmembrane region" description="Helical" evidence="3">
    <location>
        <begin position="24"/>
        <end position="44"/>
    </location>
</feature>